<dbReference type="GO" id="GO:0000045">
    <property type="term" value="P:autophagosome assembly"/>
    <property type="evidence" value="ECO:0007669"/>
    <property type="project" value="TreeGrafter"/>
</dbReference>
<organism evidence="9 10">
    <name type="scientific">Trichophyton violaceum</name>
    <dbReference type="NCBI Taxonomy" id="34388"/>
    <lineage>
        <taxon>Eukaryota</taxon>
        <taxon>Fungi</taxon>
        <taxon>Dikarya</taxon>
        <taxon>Ascomycota</taxon>
        <taxon>Pezizomycotina</taxon>
        <taxon>Eurotiomycetes</taxon>
        <taxon>Eurotiomycetidae</taxon>
        <taxon>Onygenales</taxon>
        <taxon>Arthrodermataceae</taxon>
        <taxon>Trichophyton</taxon>
    </lineage>
</organism>
<evidence type="ECO:0000313" key="9">
    <source>
        <dbReference type="EMBL" id="OAL71050.1"/>
    </source>
</evidence>
<dbReference type="Pfam" id="PF07019">
    <property type="entry name" value="EMC6"/>
    <property type="match status" value="1"/>
</dbReference>
<evidence type="ECO:0000256" key="1">
    <source>
        <dbReference type="ARBA" id="ARBA00004477"/>
    </source>
</evidence>
<evidence type="ECO:0000256" key="5">
    <source>
        <dbReference type="ARBA" id="ARBA00022824"/>
    </source>
</evidence>
<keyword evidence="7 8" id="KW-0472">Membrane</keyword>
<dbReference type="PANTHER" id="PTHR20994:SF0">
    <property type="entry name" value="ER MEMBRANE PROTEIN COMPLEX SUBUNIT 6"/>
    <property type="match status" value="1"/>
</dbReference>
<dbReference type="PANTHER" id="PTHR20994">
    <property type="entry name" value="ER MEMBRANE PROTEIN COMPLEX SUBUNIT 6"/>
    <property type="match status" value="1"/>
</dbReference>
<keyword evidence="10" id="KW-1185">Reference proteome</keyword>
<evidence type="ECO:0000256" key="2">
    <source>
        <dbReference type="ARBA" id="ARBA00009436"/>
    </source>
</evidence>
<evidence type="ECO:0000256" key="8">
    <source>
        <dbReference type="SAM" id="Phobius"/>
    </source>
</evidence>
<sequence>MPPTSQELSLLINPLVPESVTHNNRILANLHSLIAFLLGTAAGILGLQSAYGFTFYLLGTIFVSFLANALLVKDNTPRTAEKSTNKGISGVGAYFPGDGELVPASGGGYVRKGAWKDLWFSGLVATEAISGFVLGWAGVGADNVETSSALVLTVPIIIMNMSKACYPSKQSHCAAASCAAMKASYALY</sequence>
<proteinExistence type="inferred from homology"/>
<dbReference type="EMBL" id="LHPN01000007">
    <property type="protein sequence ID" value="OAL71050.1"/>
    <property type="molecule type" value="Genomic_DNA"/>
</dbReference>
<keyword evidence="4 8" id="KW-0812">Transmembrane</keyword>
<gene>
    <name evidence="9" type="ORF">A7D00_4712</name>
</gene>
<dbReference type="InterPro" id="IPR008504">
    <property type="entry name" value="Emc6"/>
</dbReference>
<feature type="transmembrane region" description="Helical" evidence="8">
    <location>
        <begin position="26"/>
        <end position="47"/>
    </location>
</feature>
<comment type="similarity">
    <text evidence="2">Belongs to the EMC6 family.</text>
</comment>
<evidence type="ECO:0000256" key="3">
    <source>
        <dbReference type="ARBA" id="ARBA00020827"/>
    </source>
</evidence>
<keyword evidence="5" id="KW-0256">Endoplasmic reticulum</keyword>
<dbReference type="InterPro" id="IPR029008">
    <property type="entry name" value="EMC6-like"/>
</dbReference>
<keyword evidence="6 8" id="KW-1133">Transmembrane helix</keyword>
<dbReference type="GO" id="GO:0034975">
    <property type="term" value="P:protein folding in endoplasmic reticulum"/>
    <property type="evidence" value="ECO:0007669"/>
    <property type="project" value="TreeGrafter"/>
</dbReference>
<comment type="subcellular location">
    <subcellularLocation>
        <location evidence="1">Endoplasmic reticulum membrane</location>
        <topology evidence="1">Multi-pass membrane protein</topology>
    </subcellularLocation>
</comment>
<evidence type="ECO:0000256" key="4">
    <source>
        <dbReference type="ARBA" id="ARBA00022692"/>
    </source>
</evidence>
<evidence type="ECO:0000256" key="7">
    <source>
        <dbReference type="ARBA" id="ARBA00023136"/>
    </source>
</evidence>
<dbReference type="Proteomes" id="UP000243519">
    <property type="component" value="Unassembled WGS sequence"/>
</dbReference>
<comment type="caution">
    <text evidence="9">The sequence shown here is derived from an EMBL/GenBank/DDBJ whole genome shotgun (WGS) entry which is preliminary data.</text>
</comment>
<dbReference type="GO" id="GO:0072546">
    <property type="term" value="C:EMC complex"/>
    <property type="evidence" value="ECO:0007669"/>
    <property type="project" value="InterPro"/>
</dbReference>
<feature type="transmembrane region" description="Helical" evidence="8">
    <location>
        <begin position="53"/>
        <end position="72"/>
    </location>
</feature>
<evidence type="ECO:0000313" key="10">
    <source>
        <dbReference type="Proteomes" id="UP000243519"/>
    </source>
</evidence>
<dbReference type="OrthoDB" id="16510at2759"/>
<feature type="transmembrane region" description="Helical" evidence="8">
    <location>
        <begin position="118"/>
        <end position="138"/>
    </location>
</feature>
<evidence type="ECO:0000256" key="6">
    <source>
        <dbReference type="ARBA" id="ARBA00022989"/>
    </source>
</evidence>
<reference evidence="9 10" key="1">
    <citation type="submission" date="2016-05" db="EMBL/GenBank/DDBJ databases">
        <title>Genome sequencing of Trichophyton violaceum CMCC(F)T3l isolated from hair.</title>
        <authorList>
            <person name="Zhan P."/>
            <person name="Tao Y."/>
            <person name="Liu W."/>
        </authorList>
    </citation>
    <scope>NUCLEOTIDE SEQUENCE [LARGE SCALE GENOMIC DNA]</scope>
    <source>
        <strain evidence="10">CMCC(F)T3l</strain>
    </source>
</reference>
<name>A0A178FEW0_TRIVO</name>
<accession>A0A178FEW0</accession>
<protein>
    <recommendedName>
        <fullName evidence="3">ER membrane protein complex subunit 6</fullName>
    </recommendedName>
</protein>
<dbReference type="AlphaFoldDB" id="A0A178FEW0"/>